<gene>
    <name evidence="2" type="ORF">PSA7680_00134</name>
</gene>
<dbReference type="Pfam" id="PF13116">
    <property type="entry name" value="YhdP"/>
    <property type="match status" value="1"/>
</dbReference>
<sequence>MNGQGMTEEPGNRRASRRRGVLLGLLGALVLGLVLVVVLITAMARSQQAFAAPEWLRSRIEARINGITERIDLSFEGVGVLLNARGEPTALLRDVTLRRADGQGIAELGRVALSVQGRALLSRRLVPTGLVIEDTKLLVQRGADGKFNLDFGGEPISFNDLPAMLDALEALLDTPGLAQVAQAEARGIDIRFQDDLRGVTTEGTAGNVRLSREEGGLSARASLRIPGYGAQPARLALTARTEADSPAAAFTLALTNADARFLARHEPIAAFLTGVDAPVSVDLETGFTEAGRFAHLAGTLDIGAGEIRPNEATRPIRLQGASARLGYAIDRGMFTVEAFDLRSDALTARGRGKSYFKEWRGGVPQALVAQLELEALESPAGDLFSEPLRFEQAAVDLHFRFAPFVIRVGQATFFDGRTRVRASGAARAEADGWHLSLDAAADTLTAEELVRYWPLSLRPKTRNWLVNNLHAGRGFNGRVALRLRPGAEPVAQVGFDYEGAEVRFLPGYPPISGARGHGQIDGARFAIVIDAGEVRDGARVADVSGSRFRIEDMRARPSIGRVDLKARATVPDLLHLLDLRPLRLMSRAGRRPDLAEGLAEAEAVLVLPLSRKTRGPDVDFTVTGTLRNVESRVLVPGRLLSAPELAVEVDTGAIRISGAGRLDGVGFDATWRQPIGAAFKEGSSVTGALTLSRQLAESFNIGLPPESFSGAARGEVEIRLKPGEPPRFELASDLEGLGVEIPALGWRKPEAAGAALTVRGTFSTPPSVELVALDGAGLSLSGNVALRPDGGLERAIFERLDLGGWLSARVELRGRGDGLAPAVSLTGSFLDLRQAALPEGSGGGGAPVNVALDRLQIAGDIFLSDFRGQLGAGEGAGRFTGRLNGRAPITGQQITTPAGTGYDLAAAEGGAVLDALGIMKNVTAEGLEIRLRPRATPGHFDGSLRMGRMRLRGAPALAEMLSAVSVVGLLEQLDGNGIGFDEVEGEFVLTPEQLVITRGSAVGPSMGLSIDGSYAFAEKRMDFQGVISPVYLVNSVGAALTRRGEGLFGFSYRLTGPVGAPVTQVNPLSLLTPGMFRDIFRRPAPEVQQ</sequence>
<evidence type="ECO:0000259" key="1">
    <source>
        <dbReference type="Pfam" id="PF13116"/>
    </source>
</evidence>
<accession>A0A1Y5R863</accession>
<dbReference type="InterPro" id="IPR025263">
    <property type="entry name" value="YhdP_central"/>
</dbReference>
<keyword evidence="3" id="KW-1185">Reference proteome</keyword>
<feature type="domain" description="YhdP central" evidence="1">
    <location>
        <begin position="369"/>
        <end position="797"/>
    </location>
</feature>
<name>A0A1Y5R863_9RHOB</name>
<dbReference type="EMBL" id="FWFQ01000001">
    <property type="protein sequence ID" value="SLN11387.1"/>
    <property type="molecule type" value="Genomic_DNA"/>
</dbReference>
<proteinExistence type="predicted"/>
<evidence type="ECO:0000313" key="2">
    <source>
        <dbReference type="EMBL" id="SLN11387.1"/>
    </source>
</evidence>
<dbReference type="Proteomes" id="UP000193409">
    <property type="component" value="Unassembled WGS sequence"/>
</dbReference>
<evidence type="ECO:0000313" key="3">
    <source>
        <dbReference type="Proteomes" id="UP000193409"/>
    </source>
</evidence>
<reference evidence="2 3" key="1">
    <citation type="submission" date="2017-03" db="EMBL/GenBank/DDBJ databases">
        <authorList>
            <person name="Afonso C.L."/>
            <person name="Miller P.J."/>
            <person name="Scott M.A."/>
            <person name="Spackman E."/>
            <person name="Goraichik I."/>
            <person name="Dimitrov K.M."/>
            <person name="Suarez D.L."/>
            <person name="Swayne D.E."/>
        </authorList>
    </citation>
    <scope>NUCLEOTIDE SEQUENCE [LARGE SCALE GENOMIC DNA]</scope>
    <source>
        <strain evidence="2 3">CECT 7680</strain>
    </source>
</reference>
<dbReference type="AlphaFoldDB" id="A0A1Y5R863"/>
<organism evidence="2 3">
    <name type="scientific">Pseudoruegeria aquimaris</name>
    <dbReference type="NCBI Taxonomy" id="393663"/>
    <lineage>
        <taxon>Bacteria</taxon>
        <taxon>Pseudomonadati</taxon>
        <taxon>Pseudomonadota</taxon>
        <taxon>Alphaproteobacteria</taxon>
        <taxon>Rhodobacterales</taxon>
        <taxon>Roseobacteraceae</taxon>
        <taxon>Pseudoruegeria</taxon>
    </lineage>
</organism>
<protein>
    <recommendedName>
        <fullName evidence="1">YhdP central domain-containing protein</fullName>
    </recommendedName>
</protein>